<proteinExistence type="predicted"/>
<dbReference type="RefSeq" id="WP_002609911.1">
    <property type="nucleotide sequence ID" value="NC_014623.1"/>
</dbReference>
<gene>
    <name evidence="2" type="ORF">STIAU_1491</name>
</gene>
<feature type="signal peptide" evidence="1">
    <location>
        <begin position="1"/>
        <end position="28"/>
    </location>
</feature>
<reference evidence="2 3" key="1">
    <citation type="submission" date="2006-04" db="EMBL/GenBank/DDBJ databases">
        <authorList>
            <person name="Nierman W.C."/>
        </authorList>
    </citation>
    <scope>NUCLEOTIDE SEQUENCE [LARGE SCALE GENOMIC DNA]</scope>
    <source>
        <strain evidence="2 3">DW4/3-1</strain>
    </source>
</reference>
<dbReference type="EMBL" id="AAMD01000003">
    <property type="protein sequence ID" value="EAU69787.1"/>
    <property type="molecule type" value="Genomic_DNA"/>
</dbReference>
<comment type="caution">
    <text evidence="2">The sequence shown here is derived from an EMBL/GenBank/DDBJ whole genome shotgun (WGS) entry which is preliminary data.</text>
</comment>
<protein>
    <submittedName>
        <fullName evidence="2">Uncharacterized protein</fullName>
    </submittedName>
</protein>
<sequence>MNPLKMLQPVFAALCVALSLGFSQAAWAADNTIYLVHDVNRGDIPKAAKVRLTYTWEAVQQDGFNYNHGIKLYIAPNKQSINPQLRQPAYYSYVTGQVIPNTFYWSAPFVPGTTNKKIKVEWTDDGGKTWTVGSHTETKTEISEDGRTKRVYIKLSK</sequence>
<dbReference type="Proteomes" id="UP000032702">
    <property type="component" value="Unassembled WGS sequence"/>
</dbReference>
<feature type="chain" id="PRO_5004167709" evidence="1">
    <location>
        <begin position="29"/>
        <end position="157"/>
    </location>
</feature>
<evidence type="ECO:0000313" key="3">
    <source>
        <dbReference type="Proteomes" id="UP000032702"/>
    </source>
</evidence>
<dbReference type="AlphaFoldDB" id="Q09DJ3"/>
<evidence type="ECO:0000313" key="2">
    <source>
        <dbReference type="EMBL" id="EAU69787.1"/>
    </source>
</evidence>
<evidence type="ECO:0000256" key="1">
    <source>
        <dbReference type="SAM" id="SignalP"/>
    </source>
</evidence>
<accession>Q09DJ3</accession>
<name>Q09DJ3_STIAD</name>
<keyword evidence="1" id="KW-0732">Signal</keyword>
<organism evidence="2 3">
    <name type="scientific">Stigmatella aurantiaca (strain DW4/3-1)</name>
    <dbReference type="NCBI Taxonomy" id="378806"/>
    <lineage>
        <taxon>Bacteria</taxon>
        <taxon>Pseudomonadati</taxon>
        <taxon>Myxococcota</taxon>
        <taxon>Myxococcia</taxon>
        <taxon>Myxococcales</taxon>
        <taxon>Cystobacterineae</taxon>
        <taxon>Archangiaceae</taxon>
        <taxon>Stigmatella</taxon>
    </lineage>
</organism>